<evidence type="ECO:0000313" key="3">
    <source>
        <dbReference type="Proteomes" id="UP000664779"/>
    </source>
</evidence>
<evidence type="ECO:0000313" key="2">
    <source>
        <dbReference type="EMBL" id="MBO0346704.1"/>
    </source>
</evidence>
<protein>
    <recommendedName>
        <fullName evidence="4">TNase-like domain-containing protein</fullName>
    </recommendedName>
</protein>
<dbReference type="SUPFAM" id="SSF50199">
    <property type="entry name" value="Staphylococcal nuclease"/>
    <property type="match status" value="1"/>
</dbReference>
<gene>
    <name evidence="2" type="ORF">J0X15_15865</name>
</gene>
<feature type="region of interest" description="Disordered" evidence="1">
    <location>
        <begin position="81"/>
        <end position="103"/>
    </location>
</feature>
<proteinExistence type="predicted"/>
<name>A0A939JA92_9HYPH</name>
<accession>A0A939JA92</accession>
<feature type="compositionally biased region" description="Polar residues" evidence="1">
    <location>
        <begin position="81"/>
        <end position="102"/>
    </location>
</feature>
<evidence type="ECO:0000256" key="1">
    <source>
        <dbReference type="SAM" id="MobiDB-lite"/>
    </source>
</evidence>
<organism evidence="2 3">
    <name type="scientific">Roseibium limicola</name>
    <dbReference type="NCBI Taxonomy" id="2816037"/>
    <lineage>
        <taxon>Bacteria</taxon>
        <taxon>Pseudomonadati</taxon>
        <taxon>Pseudomonadota</taxon>
        <taxon>Alphaproteobacteria</taxon>
        <taxon>Hyphomicrobiales</taxon>
        <taxon>Stappiaceae</taxon>
        <taxon>Roseibium</taxon>
    </lineage>
</organism>
<comment type="caution">
    <text evidence="2">The sequence shown here is derived from an EMBL/GenBank/DDBJ whole genome shotgun (WGS) entry which is preliminary data.</text>
</comment>
<dbReference type="AlphaFoldDB" id="A0A939JA92"/>
<sequence length="358" mass="38649">MPLPGSTHRTQERPAAAPLQATSPEQAVRFTQTIPLKAVTVLMVLALTLPEMLCLSIASTQAASSGATLLAPGLPVDSGFATTSNPQKTISHPTGSRPSPSSCVADLRAEGMARETVSPDPTPIPLKPVARRGFLLFEADDGRRFSLAEIVSAGLPEEASAAVSVQSGLSQDLDPPFFAVIAGPENRWGIQPAWITDRLGRLVQTHLLRQGRAFVAPQVSSSLCWAELKQAENAARTTRAGLWTTAFPLPSQVPADILHHTGRFVVIEGPVVSLGKTNKTSYLNFGRHWNSDLTATIMDDKAPLFRETLEQLGRYPEYSTRSSVRVRLRGMVTDQDGPLIILTHPAQLEILELMKDAE</sequence>
<dbReference type="Proteomes" id="UP000664779">
    <property type="component" value="Unassembled WGS sequence"/>
</dbReference>
<dbReference type="InterPro" id="IPR035437">
    <property type="entry name" value="SNase_OB-fold_sf"/>
</dbReference>
<feature type="region of interest" description="Disordered" evidence="1">
    <location>
        <begin position="1"/>
        <end position="24"/>
    </location>
</feature>
<reference evidence="2" key="1">
    <citation type="submission" date="2021-03" db="EMBL/GenBank/DDBJ databases">
        <title>Roseibium sp. CAU 1637 isolated from Incheon.</title>
        <authorList>
            <person name="Kim W."/>
        </authorList>
    </citation>
    <scope>NUCLEOTIDE SEQUENCE</scope>
    <source>
        <strain evidence="2">CAU 1637</strain>
    </source>
</reference>
<dbReference type="EMBL" id="JAFLNF010000007">
    <property type="protein sequence ID" value="MBO0346704.1"/>
    <property type="molecule type" value="Genomic_DNA"/>
</dbReference>
<evidence type="ECO:0008006" key="4">
    <source>
        <dbReference type="Google" id="ProtNLM"/>
    </source>
</evidence>
<keyword evidence="3" id="KW-1185">Reference proteome</keyword>
<dbReference type="RefSeq" id="WP_206942783.1">
    <property type="nucleotide sequence ID" value="NZ_JAFLNF010000007.1"/>
</dbReference>